<dbReference type="InterPro" id="IPR036034">
    <property type="entry name" value="PDZ_sf"/>
</dbReference>
<dbReference type="AlphaFoldDB" id="A0A382G622"/>
<dbReference type="InterPro" id="IPR046449">
    <property type="entry name" value="DEGP_PDZ_sf"/>
</dbReference>
<dbReference type="SUPFAM" id="SSF50156">
    <property type="entry name" value="PDZ domain-like"/>
    <property type="match status" value="1"/>
</dbReference>
<dbReference type="Pfam" id="PF17815">
    <property type="entry name" value="PDZ_3"/>
    <property type="match status" value="1"/>
</dbReference>
<dbReference type="Gene3D" id="2.30.42.10">
    <property type="match status" value="1"/>
</dbReference>
<dbReference type="Gene3D" id="3.20.190.20">
    <property type="match status" value="1"/>
</dbReference>
<name>A0A382G622_9ZZZZ</name>
<feature type="domain" description="Protease Do-like PDZ" evidence="4">
    <location>
        <begin position="166"/>
        <end position="330"/>
    </location>
</feature>
<organism evidence="5">
    <name type="scientific">marine metagenome</name>
    <dbReference type="NCBI Taxonomy" id="408172"/>
    <lineage>
        <taxon>unclassified sequences</taxon>
        <taxon>metagenomes</taxon>
        <taxon>ecological metagenomes</taxon>
    </lineage>
</organism>
<dbReference type="EMBL" id="UINC01053777">
    <property type="protein sequence ID" value="SVB70720.1"/>
    <property type="molecule type" value="Genomic_DNA"/>
</dbReference>
<evidence type="ECO:0000313" key="5">
    <source>
        <dbReference type="EMBL" id="SVB70720.1"/>
    </source>
</evidence>
<dbReference type="GO" id="GO:0006508">
    <property type="term" value="P:proteolysis"/>
    <property type="evidence" value="ECO:0007669"/>
    <property type="project" value="UniProtKB-KW"/>
</dbReference>
<protein>
    <recommendedName>
        <fullName evidence="4">Protease Do-like PDZ domain-containing protein</fullName>
    </recommendedName>
</protein>
<accession>A0A382G622</accession>
<dbReference type="GO" id="GO:0004252">
    <property type="term" value="F:serine-type endopeptidase activity"/>
    <property type="evidence" value="ECO:0007669"/>
    <property type="project" value="TreeGrafter"/>
</dbReference>
<evidence type="ECO:0000256" key="1">
    <source>
        <dbReference type="ARBA" id="ARBA00022670"/>
    </source>
</evidence>
<dbReference type="InterPro" id="IPR041517">
    <property type="entry name" value="DEGP_PDZ"/>
</dbReference>
<evidence type="ECO:0000256" key="2">
    <source>
        <dbReference type="ARBA" id="ARBA00022801"/>
    </source>
</evidence>
<gene>
    <name evidence="5" type="ORF">METZ01_LOCUS223574</name>
</gene>
<reference evidence="5" key="1">
    <citation type="submission" date="2018-05" db="EMBL/GenBank/DDBJ databases">
        <authorList>
            <person name="Lanie J.A."/>
            <person name="Ng W.-L."/>
            <person name="Kazmierczak K.M."/>
            <person name="Andrzejewski T.M."/>
            <person name="Davidsen T.M."/>
            <person name="Wayne K.J."/>
            <person name="Tettelin H."/>
            <person name="Glass J.I."/>
            <person name="Rusch D."/>
            <person name="Podicherti R."/>
            <person name="Tsui H.-C.T."/>
            <person name="Winkler M.E."/>
        </authorList>
    </citation>
    <scope>NUCLEOTIDE SEQUENCE</scope>
</reference>
<keyword evidence="3" id="KW-0720">Serine protease</keyword>
<dbReference type="PANTHER" id="PTHR45980:SF9">
    <property type="entry name" value="PROTEASE DO-LIKE 10, MITOCHONDRIAL-RELATED"/>
    <property type="match status" value="1"/>
</dbReference>
<evidence type="ECO:0000259" key="4">
    <source>
        <dbReference type="Pfam" id="PF17815"/>
    </source>
</evidence>
<sequence length="331" mass="37811">GLSKSRHGYPVLQDNKTVAMILDSDRSGAKAMPAGMLLEFLQRSGSDKFQSLTHRGFRWRRLPQGSITDYFGIPEHKSGILISQVLPHGTGSDVLKAGDYLTRIGKWELTHNGKINHPNWGIALYDLLFLDQYKAGDSVELSVIREKKPLILHTKVKTYGNDAHLVPLKRVGFSPRYIIQGGFLFQELTIDYLSIWGKNWRTRAPLRLRLFLEQNKTVMIPVKNNYENNSDSNKKYSKQQSRVVLVTQVIPDAINIGYQNLSNAVVLKINDQTIHSLIDVSEAFLKPKNEFHRIDFLPGSERMSVVLPEEKLEESNQRIKNNFRIPKLYSL</sequence>
<keyword evidence="1" id="KW-0645">Protease</keyword>
<evidence type="ECO:0000256" key="3">
    <source>
        <dbReference type="ARBA" id="ARBA00022825"/>
    </source>
</evidence>
<keyword evidence="2" id="KW-0378">Hydrolase</keyword>
<proteinExistence type="predicted"/>
<feature type="non-terminal residue" evidence="5">
    <location>
        <position position="1"/>
    </location>
</feature>
<dbReference type="PANTHER" id="PTHR45980">
    <property type="match status" value="1"/>
</dbReference>